<reference evidence="1" key="1">
    <citation type="submission" date="2023-07" db="EMBL/GenBank/DDBJ databases">
        <authorList>
            <consortium name="CYATHOMIX"/>
        </authorList>
    </citation>
    <scope>NUCLEOTIDE SEQUENCE</scope>
    <source>
        <strain evidence="1">N/A</strain>
    </source>
</reference>
<name>A0AA36DW01_CYLNA</name>
<comment type="caution">
    <text evidence="1">The sequence shown here is derived from an EMBL/GenBank/DDBJ whole genome shotgun (WGS) entry which is preliminary data.</text>
</comment>
<dbReference type="AlphaFoldDB" id="A0AA36DW01"/>
<accession>A0AA36DW01</accession>
<organism evidence="1 2">
    <name type="scientific">Cylicocyclus nassatus</name>
    <name type="common">Nematode worm</name>
    <dbReference type="NCBI Taxonomy" id="53992"/>
    <lineage>
        <taxon>Eukaryota</taxon>
        <taxon>Metazoa</taxon>
        <taxon>Ecdysozoa</taxon>
        <taxon>Nematoda</taxon>
        <taxon>Chromadorea</taxon>
        <taxon>Rhabditida</taxon>
        <taxon>Rhabditina</taxon>
        <taxon>Rhabditomorpha</taxon>
        <taxon>Strongyloidea</taxon>
        <taxon>Strongylidae</taxon>
        <taxon>Cylicocyclus</taxon>
    </lineage>
</organism>
<protein>
    <submittedName>
        <fullName evidence="1">Uncharacterized protein</fullName>
    </submittedName>
</protein>
<keyword evidence="2" id="KW-1185">Reference proteome</keyword>
<gene>
    <name evidence="1" type="ORF">CYNAS_LOCUS5804</name>
</gene>
<dbReference type="Proteomes" id="UP001176961">
    <property type="component" value="Unassembled WGS sequence"/>
</dbReference>
<evidence type="ECO:0000313" key="1">
    <source>
        <dbReference type="EMBL" id="CAJ0593821.1"/>
    </source>
</evidence>
<evidence type="ECO:0000313" key="2">
    <source>
        <dbReference type="Proteomes" id="UP001176961"/>
    </source>
</evidence>
<dbReference type="EMBL" id="CATQJL010000112">
    <property type="protein sequence ID" value="CAJ0593821.1"/>
    <property type="molecule type" value="Genomic_DNA"/>
</dbReference>
<sequence length="170" mass="18583">MSTILAELSSKDVSASSPPTKKARVVELSDNQSSICVLRYEFSCTIRAQSDQPCALVEGGNLEESALLNSVAFLPDNEEIAWRRFYTLRHFLDLFITSSAVTVSNLLAIANVTKKSELIDIGCRKIVLVVDVECEVFIAGGLGNRPTERLMLRSTTFSPTEGGAYSMSLK</sequence>
<proteinExistence type="predicted"/>